<organism evidence="2">
    <name type="scientific">Lepeophtheirus salmonis</name>
    <name type="common">Salmon louse</name>
    <name type="synonym">Caligus salmonis</name>
    <dbReference type="NCBI Taxonomy" id="72036"/>
    <lineage>
        <taxon>Eukaryota</taxon>
        <taxon>Metazoa</taxon>
        <taxon>Ecdysozoa</taxon>
        <taxon>Arthropoda</taxon>
        <taxon>Crustacea</taxon>
        <taxon>Multicrustacea</taxon>
        <taxon>Hexanauplia</taxon>
        <taxon>Copepoda</taxon>
        <taxon>Siphonostomatoida</taxon>
        <taxon>Caligidae</taxon>
        <taxon>Lepeophtheirus</taxon>
    </lineage>
</organism>
<proteinExistence type="predicted"/>
<dbReference type="EMBL" id="HACA01005168">
    <property type="protein sequence ID" value="CDW22529.1"/>
    <property type="molecule type" value="Transcribed_RNA"/>
</dbReference>
<evidence type="ECO:0000256" key="1">
    <source>
        <dbReference type="SAM" id="MobiDB-lite"/>
    </source>
</evidence>
<protein>
    <submittedName>
        <fullName evidence="2">Uncharacterized protein</fullName>
    </submittedName>
</protein>
<accession>A0A0K2T8V6</accession>
<sequence length="55" mass="6230">METNSLPPSTSGLYGGQSYQKRVQKNSKDSLEVDFFHYRSKVASPYSQGSFHPLF</sequence>
<name>A0A0K2T8V6_LEPSM</name>
<feature type="region of interest" description="Disordered" evidence="1">
    <location>
        <begin position="1"/>
        <end position="21"/>
    </location>
</feature>
<reference evidence="2" key="1">
    <citation type="submission" date="2014-05" db="EMBL/GenBank/DDBJ databases">
        <authorList>
            <person name="Chronopoulou M."/>
        </authorList>
    </citation>
    <scope>NUCLEOTIDE SEQUENCE</scope>
    <source>
        <tissue evidence="2">Whole organism</tissue>
    </source>
</reference>
<dbReference type="AlphaFoldDB" id="A0A0K2T8V6"/>
<evidence type="ECO:0000313" key="2">
    <source>
        <dbReference type="EMBL" id="CDW22529.1"/>
    </source>
</evidence>